<evidence type="ECO:0000313" key="1">
    <source>
        <dbReference type="EMBL" id="QQL49909.1"/>
    </source>
</evidence>
<keyword evidence="2" id="KW-1185">Reference proteome</keyword>
<gene>
    <name evidence="1" type="ORF">GO620_000210</name>
</gene>
<dbReference type="RefSeq" id="WP_157523382.1">
    <property type="nucleotide sequence ID" value="NZ_CP066775.1"/>
</dbReference>
<dbReference type="AlphaFoldDB" id="A0A6I4IMQ0"/>
<reference evidence="1 2" key="1">
    <citation type="submission" date="2020-12" db="EMBL/GenBank/DDBJ databases">
        <title>HMF7856_wgs.fasta genome submission.</title>
        <authorList>
            <person name="Kang H."/>
            <person name="Kim H."/>
            <person name="Joh K."/>
        </authorList>
    </citation>
    <scope>NUCLEOTIDE SEQUENCE [LARGE SCALE GENOMIC DNA]</scope>
    <source>
        <strain evidence="1 2">HMF7856</strain>
    </source>
</reference>
<name>A0A6I4IMQ0_9SPHI</name>
<protein>
    <submittedName>
        <fullName evidence="1">Uncharacterized protein</fullName>
    </submittedName>
</protein>
<dbReference type="EMBL" id="CP066775">
    <property type="protein sequence ID" value="QQL49909.1"/>
    <property type="molecule type" value="Genomic_DNA"/>
</dbReference>
<dbReference type="Proteomes" id="UP000429232">
    <property type="component" value="Chromosome"/>
</dbReference>
<dbReference type="KEGG" id="mgik:GO620_000210"/>
<sequence>MRILGLLKLHNEGKLVLQTVYFYYLKNFKYEYAGVEFEFRTVNSIKLQLFQVYYIDEGLKKRFHMQVDQNGDFFIAIKANCPEVVLSGEQIFSEAIKTNGTGNL</sequence>
<organism evidence="1 2">
    <name type="scientific">Mucilaginibacter ginkgonis</name>
    <dbReference type="NCBI Taxonomy" id="2682091"/>
    <lineage>
        <taxon>Bacteria</taxon>
        <taxon>Pseudomonadati</taxon>
        <taxon>Bacteroidota</taxon>
        <taxon>Sphingobacteriia</taxon>
        <taxon>Sphingobacteriales</taxon>
        <taxon>Sphingobacteriaceae</taxon>
        <taxon>Mucilaginibacter</taxon>
    </lineage>
</organism>
<evidence type="ECO:0000313" key="2">
    <source>
        <dbReference type="Proteomes" id="UP000429232"/>
    </source>
</evidence>
<proteinExistence type="predicted"/>
<accession>A0A6I4IMQ0</accession>